<dbReference type="InterPro" id="IPR050465">
    <property type="entry name" value="UPF0194_transport"/>
</dbReference>
<dbReference type="AlphaFoldDB" id="A0A923KSR3"/>
<evidence type="ECO:0000256" key="2">
    <source>
        <dbReference type="ARBA" id="ARBA00023054"/>
    </source>
</evidence>
<evidence type="ECO:0000313" key="5">
    <source>
        <dbReference type="EMBL" id="MBC3880784.1"/>
    </source>
</evidence>
<feature type="chain" id="PRO_5037000307" evidence="4">
    <location>
        <begin position="32"/>
        <end position="669"/>
    </location>
</feature>
<dbReference type="RefSeq" id="WP_186914741.1">
    <property type="nucleotide sequence ID" value="NZ_JACOFZ010000001.1"/>
</dbReference>
<sequence length="669" mass="72252">MSKDLMNSYGRRTALSVVLMSMCLSLHGVKAQTTTKTSSSSVTASTVTKVQRPVLFAGEVQASDSIPIIVPTSNVSPMTLRYFVPEGSRVKAGDLVLRVDAQGNTDLERVELEMTQARQTNAREVADLEVRQIEAERALLMAKAALGKAKVDAALPKAQIAALDYDKYQGELDRAKKDLEVKEKALEIAKEAINRKIEDGVLAVKKSQIQVAFSKVQIAQAEVRAPKDGVVIHGYDGWSGKRLDEGGMGHIGSVAGYIMGTGQLRVVAYVLESDRSFIKQGQIVTVRFDAIPGAIVSGTIDSIAGAPEAKAAWGKGRYFKVDIRLADVQNLALQHGMSAAIEAIDPTTAAAKKIVSKPAPTQITLEGDVLSRQSYSISPPSIQQVWEYNLVMLAAEGAQVKQGEPVAIFEANEVGTRLDTHRSSLKEKQRAMEKLKLDQAEALRAADLSVSEAKSNAEKAERKASLPRELVKRVDYDKLVIEREQFAQLAQLAVRQRDAHKRAKEQEMLGMKTEVAQLQRNIDVLEKGVKGLTVTAPRAGTVVHLSNFEGEKFAVGTRVFMSIAVANLADPDKVYVAAKVPEGQISLIKLGQIAKVTVPGANTVVNAKITAMGPVFHGKSSSQPIVVRDIELEFDSLPKGVKPGTAVQVQLETQTASKNTVPNAKGAQR</sequence>
<evidence type="ECO:0000313" key="6">
    <source>
        <dbReference type="Proteomes" id="UP000627446"/>
    </source>
</evidence>
<organism evidence="5 6">
    <name type="scientific">Undibacterium nitidum</name>
    <dbReference type="NCBI Taxonomy" id="2762298"/>
    <lineage>
        <taxon>Bacteria</taxon>
        <taxon>Pseudomonadati</taxon>
        <taxon>Pseudomonadota</taxon>
        <taxon>Betaproteobacteria</taxon>
        <taxon>Burkholderiales</taxon>
        <taxon>Oxalobacteraceae</taxon>
        <taxon>Undibacterium</taxon>
    </lineage>
</organism>
<feature type="coiled-coil region" evidence="3">
    <location>
        <begin position="165"/>
        <end position="199"/>
    </location>
</feature>
<dbReference type="GO" id="GO:0030313">
    <property type="term" value="C:cell envelope"/>
    <property type="evidence" value="ECO:0007669"/>
    <property type="project" value="UniProtKB-SubCell"/>
</dbReference>
<keyword evidence="4" id="KW-0732">Signal</keyword>
<evidence type="ECO:0000256" key="3">
    <source>
        <dbReference type="SAM" id="Coils"/>
    </source>
</evidence>
<gene>
    <name evidence="5" type="ORF">H8K36_05310</name>
</gene>
<feature type="signal peptide" evidence="4">
    <location>
        <begin position="1"/>
        <end position="31"/>
    </location>
</feature>
<dbReference type="EMBL" id="JACOFZ010000001">
    <property type="protein sequence ID" value="MBC3880784.1"/>
    <property type="molecule type" value="Genomic_DNA"/>
</dbReference>
<dbReference type="PANTHER" id="PTHR32347">
    <property type="entry name" value="EFFLUX SYSTEM COMPONENT YKNX-RELATED"/>
    <property type="match status" value="1"/>
</dbReference>
<evidence type="ECO:0000256" key="1">
    <source>
        <dbReference type="ARBA" id="ARBA00004196"/>
    </source>
</evidence>
<protein>
    <submittedName>
        <fullName evidence="5">HlyD family efflux transporter periplasmic adaptor subunit</fullName>
    </submittedName>
</protein>
<dbReference type="PANTHER" id="PTHR32347:SF23">
    <property type="entry name" value="BLL5650 PROTEIN"/>
    <property type="match status" value="1"/>
</dbReference>
<proteinExistence type="predicted"/>
<dbReference type="Proteomes" id="UP000627446">
    <property type="component" value="Unassembled WGS sequence"/>
</dbReference>
<comment type="caution">
    <text evidence="5">The sequence shown here is derived from an EMBL/GenBank/DDBJ whole genome shotgun (WGS) entry which is preliminary data.</text>
</comment>
<feature type="coiled-coil region" evidence="3">
    <location>
        <begin position="418"/>
        <end position="463"/>
    </location>
</feature>
<evidence type="ECO:0000256" key="4">
    <source>
        <dbReference type="SAM" id="SignalP"/>
    </source>
</evidence>
<keyword evidence="2 3" id="KW-0175">Coiled coil</keyword>
<name>A0A923KSR3_9BURK</name>
<keyword evidence="6" id="KW-1185">Reference proteome</keyword>
<dbReference type="Gene3D" id="2.40.30.170">
    <property type="match status" value="2"/>
</dbReference>
<reference evidence="5" key="1">
    <citation type="submission" date="2020-08" db="EMBL/GenBank/DDBJ databases">
        <title>Novel species isolated from subtropical streams in China.</title>
        <authorList>
            <person name="Lu H."/>
        </authorList>
    </citation>
    <scope>NUCLEOTIDE SEQUENCE</scope>
    <source>
        <strain evidence="5">LX22W</strain>
    </source>
</reference>
<accession>A0A923KSR3</accession>
<comment type="subcellular location">
    <subcellularLocation>
        <location evidence="1">Cell envelope</location>
    </subcellularLocation>
</comment>